<evidence type="ECO:0000313" key="1">
    <source>
        <dbReference type="EMBL" id="WYW15899.1"/>
    </source>
</evidence>
<gene>
    <name evidence="1" type="ORF">LCL61_10060</name>
</gene>
<dbReference type="EMBL" id="CP150484">
    <property type="protein sequence ID" value="WYW15899.1"/>
    <property type="molecule type" value="Genomic_DNA"/>
</dbReference>
<protein>
    <submittedName>
        <fullName evidence="1">Uncharacterized protein</fullName>
    </submittedName>
</protein>
<proteinExistence type="predicted"/>
<accession>A0ACD5B9E0</accession>
<dbReference type="Proteomes" id="UP001456344">
    <property type="component" value="Chromosome"/>
</dbReference>
<reference evidence="1" key="1">
    <citation type="submission" date="2023-10" db="EMBL/GenBank/DDBJ databases">
        <title>Whole genome sequencing of actinobacterial strain Amycolatopsis sp. (BCA-696) identifies the underlying plant growth-promoting genes.</title>
        <authorList>
            <person name="Gandham P."/>
            <person name="Vadla N."/>
            <person name="Saji A."/>
            <person name="Srinivas V."/>
            <person name="Ruperao P."/>
            <person name="Selvanayagam S."/>
            <person name="Saxena R.K."/>
            <person name="Rathore A."/>
            <person name="Gopalakrishnan S."/>
            <person name="Thakur V."/>
        </authorList>
    </citation>
    <scope>NUCLEOTIDE SEQUENCE</scope>
    <source>
        <strain evidence="1">BCA-696</strain>
    </source>
</reference>
<name>A0ACD5B9E0_9PSEU</name>
<evidence type="ECO:0000313" key="2">
    <source>
        <dbReference type="Proteomes" id="UP001456344"/>
    </source>
</evidence>
<organism evidence="1 2">
    <name type="scientific">Amycolatopsis coloradensis</name>
    <dbReference type="NCBI Taxonomy" id="76021"/>
    <lineage>
        <taxon>Bacteria</taxon>
        <taxon>Bacillati</taxon>
        <taxon>Actinomycetota</taxon>
        <taxon>Actinomycetes</taxon>
        <taxon>Pseudonocardiales</taxon>
        <taxon>Pseudonocardiaceae</taxon>
        <taxon>Amycolatopsis</taxon>
    </lineage>
</organism>
<sequence length="302" mass="33192">MYLSPEGIQPVEFGAEWACLLGSLRYRQFDERSVVHVSPAIWGMDPATIRQAAYDRRYVEVPPAGPDVLSFQFAPDSFPGRLFDYPAPSPAPSRGQWLMKKIRGKDRVWISLQDAKLSRRHAVELAGQAQMTVMAEFADSGDRILLLSRASNPPRTTTGLRIGSPGCLTATVVTVMILAAVGCAAGAMTERPWLLLLSVGVGFPLILASFLWTRAAPRSHRVAWLADRFNGSPSLLIAPGVYGVSPELVAQIAAYFDYYYTAWVRQNNGRLQGMAFVRRNISAHRGTETDGRTSDTGDTGRF</sequence>
<keyword evidence="2" id="KW-1185">Reference proteome</keyword>